<dbReference type="InterPro" id="IPR001296">
    <property type="entry name" value="Glyco_trans_1"/>
</dbReference>
<dbReference type="SUPFAM" id="SSF53756">
    <property type="entry name" value="UDP-Glycosyltransferase/glycogen phosphorylase"/>
    <property type="match status" value="1"/>
</dbReference>
<dbReference type="RefSeq" id="WP_087737870.1">
    <property type="nucleotide sequence ID" value="NZ_CYGY02000063.1"/>
</dbReference>
<sequence length="377" mass="40779">MVKRPAVFMVGAFPPPVHGLSMANEAIAERLDGYYARIVKFDTVGARVRSGWAARLCRLATVLAVLRFAIMAAVRRPSSIYIALSGGPGQVYDGMFALVGNLLHVPVFIHHHSFRYISKPSRLTRLVFQLAGNATHIALCPDMAARLKQLYPTSVRETLLLSNTALFPAAPRGQTRVRGGHPLTLGFLSNITREKGVFVFFDVLSVLDRRGLQVRAAVAGPVADTIGAEFNAALVRHPQADYVGPVSGKEKTKFYESIDLLVFPSRYENEAEPLTVIEALGFGVPVIASDKGCVPSTLRRGGGACVVDDERMAERIADFVVNVARSPDVYEQLSRGAVASVTNEATSQATALSTLLGMLTRTNTVDGYVIPDRRIGS</sequence>
<evidence type="ECO:0000259" key="1">
    <source>
        <dbReference type="Pfam" id="PF00534"/>
    </source>
</evidence>
<dbReference type="AlphaFoldDB" id="A0A1N7SLC3"/>
<dbReference type="Gene3D" id="3.40.50.2000">
    <property type="entry name" value="Glycogen Phosphorylase B"/>
    <property type="match status" value="1"/>
</dbReference>
<proteinExistence type="predicted"/>
<dbReference type="CDD" id="cd03801">
    <property type="entry name" value="GT4_PimA-like"/>
    <property type="match status" value="1"/>
</dbReference>
<dbReference type="EMBL" id="CYGY02000063">
    <property type="protein sequence ID" value="SIT48132.1"/>
    <property type="molecule type" value="Genomic_DNA"/>
</dbReference>
<gene>
    <name evidence="2" type="ORF">BN2476_630012</name>
</gene>
<keyword evidence="2" id="KW-0808">Transferase</keyword>
<dbReference type="Pfam" id="PF00534">
    <property type="entry name" value="Glycos_transf_1"/>
    <property type="match status" value="1"/>
</dbReference>
<comment type="caution">
    <text evidence="2">The sequence shown here is derived from an EMBL/GenBank/DDBJ whole genome shotgun (WGS) entry which is preliminary data.</text>
</comment>
<dbReference type="OrthoDB" id="9775208at2"/>
<dbReference type="PANTHER" id="PTHR45947">
    <property type="entry name" value="SULFOQUINOVOSYL TRANSFERASE SQD2"/>
    <property type="match status" value="1"/>
</dbReference>
<evidence type="ECO:0000313" key="2">
    <source>
        <dbReference type="EMBL" id="SIT48132.1"/>
    </source>
</evidence>
<protein>
    <submittedName>
        <fullName evidence="2">Glycosyl transferase</fullName>
    </submittedName>
</protein>
<evidence type="ECO:0000313" key="3">
    <source>
        <dbReference type="Proteomes" id="UP000195569"/>
    </source>
</evidence>
<dbReference type="InterPro" id="IPR050194">
    <property type="entry name" value="Glycosyltransferase_grp1"/>
</dbReference>
<accession>A0A1N7SLC3</accession>
<reference evidence="2" key="1">
    <citation type="submission" date="2016-12" db="EMBL/GenBank/DDBJ databases">
        <authorList>
            <person name="Moulin L."/>
        </authorList>
    </citation>
    <scope>NUCLEOTIDE SEQUENCE [LARGE SCALE GENOMIC DNA]</scope>
    <source>
        <strain evidence="2">STM 7183</strain>
    </source>
</reference>
<feature type="domain" description="Glycosyl transferase family 1" evidence="1">
    <location>
        <begin position="183"/>
        <end position="320"/>
    </location>
</feature>
<dbReference type="Proteomes" id="UP000195569">
    <property type="component" value="Unassembled WGS sequence"/>
</dbReference>
<dbReference type="GO" id="GO:0016757">
    <property type="term" value="F:glycosyltransferase activity"/>
    <property type="evidence" value="ECO:0007669"/>
    <property type="project" value="InterPro"/>
</dbReference>
<keyword evidence="3" id="KW-1185">Reference proteome</keyword>
<name>A0A1N7SLC3_9BURK</name>
<dbReference type="PANTHER" id="PTHR45947:SF3">
    <property type="entry name" value="SULFOQUINOVOSYL TRANSFERASE SQD2"/>
    <property type="match status" value="1"/>
</dbReference>
<organism evidence="2 3">
    <name type="scientific">Paraburkholderia piptadeniae</name>
    <dbReference type="NCBI Taxonomy" id="1701573"/>
    <lineage>
        <taxon>Bacteria</taxon>
        <taxon>Pseudomonadati</taxon>
        <taxon>Pseudomonadota</taxon>
        <taxon>Betaproteobacteria</taxon>
        <taxon>Burkholderiales</taxon>
        <taxon>Burkholderiaceae</taxon>
        <taxon>Paraburkholderia</taxon>
    </lineage>
</organism>